<comment type="subunit">
    <text evidence="12">Part of a large chaperone multiprotein complex comprising DNAJB11, HSP90B1, HSPA5, HYOU, PDIA2, PDIA4, PDIA6, PPIB, SDF2L1, UGGT1 and very small amounts of ERP29, but not, or at very low levels, CALR nor CANX. Component of a complex containing at least CRELD2, MANF, MATN3 and PDIA4.</text>
</comment>
<evidence type="ECO:0000256" key="16">
    <source>
        <dbReference type="SAM" id="MobiDB-lite"/>
    </source>
</evidence>
<comment type="similarity">
    <text evidence="4 14">Belongs to the protein disulfide isomerase family.</text>
</comment>
<evidence type="ECO:0000256" key="15">
    <source>
        <dbReference type="RuleBase" id="RU361130"/>
    </source>
</evidence>
<evidence type="ECO:0000256" key="6">
    <source>
        <dbReference type="ARBA" id="ARBA00022737"/>
    </source>
</evidence>
<dbReference type="PROSITE" id="PS51352">
    <property type="entry name" value="THIOREDOXIN_2"/>
    <property type="match status" value="3"/>
</dbReference>
<evidence type="ECO:0000256" key="12">
    <source>
        <dbReference type="ARBA" id="ARBA00066008"/>
    </source>
</evidence>
<proteinExistence type="inferred from homology"/>
<evidence type="ECO:0000256" key="8">
    <source>
        <dbReference type="ARBA" id="ARBA00022990"/>
    </source>
</evidence>
<dbReference type="CDD" id="cd02995">
    <property type="entry name" value="PDI_a_PDI_a'_C"/>
    <property type="match status" value="1"/>
</dbReference>
<dbReference type="InParanoid" id="H3CRT7"/>
<dbReference type="NCBIfam" id="TIGR01126">
    <property type="entry name" value="pdi_dom"/>
    <property type="match status" value="3"/>
</dbReference>
<dbReference type="PIRSF" id="PIRSF036862">
    <property type="entry name" value="Disulphide_isom_A4"/>
    <property type="match status" value="1"/>
</dbReference>
<dbReference type="FunFam" id="3.40.30.10:FF:000126">
    <property type="entry name" value="Protein disulfide-isomerase A4"/>
    <property type="match status" value="1"/>
</dbReference>
<dbReference type="Pfam" id="PF13848">
    <property type="entry name" value="Thioredoxin_6"/>
    <property type="match status" value="1"/>
</dbReference>
<organism evidence="18 19">
    <name type="scientific">Tetraodon nigroviridis</name>
    <name type="common">Spotted green pufferfish</name>
    <name type="synonym">Chelonodon nigroviridis</name>
    <dbReference type="NCBI Taxonomy" id="99883"/>
    <lineage>
        <taxon>Eukaryota</taxon>
        <taxon>Metazoa</taxon>
        <taxon>Chordata</taxon>
        <taxon>Craniata</taxon>
        <taxon>Vertebrata</taxon>
        <taxon>Euteleostomi</taxon>
        <taxon>Actinopterygii</taxon>
        <taxon>Neopterygii</taxon>
        <taxon>Teleostei</taxon>
        <taxon>Neoteleostei</taxon>
        <taxon>Acanthomorphata</taxon>
        <taxon>Eupercaria</taxon>
        <taxon>Tetraodontiformes</taxon>
        <taxon>Tetradontoidea</taxon>
        <taxon>Tetraodontidae</taxon>
        <taxon>Tetraodon</taxon>
    </lineage>
</organism>
<dbReference type="GO" id="GO:0009986">
    <property type="term" value="C:cell surface"/>
    <property type="evidence" value="ECO:0007669"/>
    <property type="project" value="TreeGrafter"/>
</dbReference>
<dbReference type="FunFam" id="3.40.30.10:FF:000017">
    <property type="entry name" value="Protein disulfide-isomerase A4"/>
    <property type="match status" value="1"/>
</dbReference>
<keyword evidence="11 13" id="KW-0676">Redox-active center</keyword>
<protein>
    <recommendedName>
        <fullName evidence="15">Protein disulfide-isomerase</fullName>
        <ecNumber evidence="15">5.3.4.1</ecNumber>
    </recommendedName>
</protein>
<dbReference type="FunCoup" id="H3CRT7">
    <property type="interactions" value="257"/>
</dbReference>
<evidence type="ECO:0000256" key="14">
    <source>
        <dbReference type="RuleBase" id="RU004208"/>
    </source>
</evidence>
<dbReference type="Gene3D" id="3.40.30.10">
    <property type="entry name" value="Glutaredoxin"/>
    <property type="match status" value="5"/>
</dbReference>
<keyword evidence="6" id="KW-0677">Repeat</keyword>
<evidence type="ECO:0000256" key="2">
    <source>
        <dbReference type="ARBA" id="ARBA00004223"/>
    </source>
</evidence>
<dbReference type="GO" id="GO:0042470">
    <property type="term" value="C:melanosome"/>
    <property type="evidence" value="ECO:0007669"/>
    <property type="project" value="UniProtKB-SubCell"/>
</dbReference>
<dbReference type="Proteomes" id="UP000007303">
    <property type="component" value="Unassembled WGS sequence"/>
</dbReference>
<dbReference type="PROSITE" id="PS00194">
    <property type="entry name" value="THIOREDOXIN_1"/>
    <property type="match status" value="2"/>
</dbReference>
<evidence type="ECO:0000313" key="18">
    <source>
        <dbReference type="Ensembl" id="ENSTNIP00000010971.1"/>
    </source>
</evidence>
<dbReference type="GO" id="GO:0034976">
    <property type="term" value="P:response to endoplasmic reticulum stress"/>
    <property type="evidence" value="ECO:0007669"/>
    <property type="project" value="TreeGrafter"/>
</dbReference>
<dbReference type="AlphaFoldDB" id="H3CRT7"/>
<keyword evidence="9 13" id="KW-1015">Disulfide bond</keyword>
<dbReference type="GO" id="GO:0005788">
    <property type="term" value="C:endoplasmic reticulum lumen"/>
    <property type="evidence" value="ECO:0007669"/>
    <property type="project" value="UniProtKB-SubCell"/>
</dbReference>
<keyword evidence="8" id="KW-0007">Acetylation</keyword>
<dbReference type="GO" id="GO:0006457">
    <property type="term" value="P:protein folding"/>
    <property type="evidence" value="ECO:0007669"/>
    <property type="project" value="TreeGrafter"/>
</dbReference>
<comment type="subcellular location">
    <subcellularLocation>
        <location evidence="3">Endoplasmic reticulum lumen</location>
    </subcellularLocation>
    <subcellularLocation>
        <location evidence="2">Melanosome</location>
    </subcellularLocation>
</comment>
<comment type="catalytic activity">
    <reaction evidence="1 15">
        <text>Catalyzes the rearrangement of -S-S- bonds in proteins.</text>
        <dbReference type="EC" id="5.3.4.1"/>
    </reaction>
</comment>
<reference evidence="18" key="2">
    <citation type="submission" date="2025-08" db="UniProtKB">
        <authorList>
            <consortium name="Ensembl"/>
        </authorList>
    </citation>
    <scope>IDENTIFICATION</scope>
</reference>
<evidence type="ECO:0000256" key="11">
    <source>
        <dbReference type="ARBA" id="ARBA00023284"/>
    </source>
</evidence>
<evidence type="ECO:0000313" key="19">
    <source>
        <dbReference type="Proteomes" id="UP000007303"/>
    </source>
</evidence>
<dbReference type="SUPFAM" id="SSF52833">
    <property type="entry name" value="Thioredoxin-like"/>
    <property type="match status" value="5"/>
</dbReference>
<dbReference type="PRINTS" id="PR00421">
    <property type="entry name" value="THIOREDOXIN"/>
</dbReference>
<feature type="compositionally biased region" description="Acidic residues" evidence="16">
    <location>
        <begin position="33"/>
        <end position="60"/>
    </location>
</feature>
<feature type="signal peptide" evidence="15">
    <location>
        <begin position="1"/>
        <end position="30"/>
    </location>
</feature>
<dbReference type="FunFam" id="3.40.30.10:FF:000067">
    <property type="entry name" value="Protein disulfide-isomerase A4"/>
    <property type="match status" value="1"/>
</dbReference>
<reference evidence="19" key="1">
    <citation type="journal article" date="2004" name="Nature">
        <title>Genome duplication in the teleost fish Tetraodon nigroviridis reveals the early vertebrate proto-karyotype.</title>
        <authorList>
            <person name="Jaillon O."/>
            <person name="Aury J.-M."/>
            <person name="Brunet F."/>
            <person name="Petit J.-L."/>
            <person name="Stange-Thomann N."/>
            <person name="Mauceli E."/>
            <person name="Bouneau L."/>
            <person name="Fischer C."/>
            <person name="Ozouf-Costaz C."/>
            <person name="Bernot A."/>
            <person name="Nicaud S."/>
            <person name="Jaffe D."/>
            <person name="Fisher S."/>
            <person name="Lutfalla G."/>
            <person name="Dossat C."/>
            <person name="Segurens B."/>
            <person name="Dasilva C."/>
            <person name="Salanoubat M."/>
            <person name="Levy M."/>
            <person name="Boudet N."/>
            <person name="Castellano S."/>
            <person name="Anthouard V."/>
            <person name="Jubin C."/>
            <person name="Castelli V."/>
            <person name="Katinka M."/>
            <person name="Vacherie B."/>
            <person name="Biemont C."/>
            <person name="Skalli Z."/>
            <person name="Cattolico L."/>
            <person name="Poulain J."/>
            <person name="De Berardinis V."/>
            <person name="Cruaud C."/>
            <person name="Duprat S."/>
            <person name="Brottier P."/>
            <person name="Coutanceau J.-P."/>
            <person name="Gouzy J."/>
            <person name="Parra G."/>
            <person name="Lardier G."/>
            <person name="Chapple C."/>
            <person name="McKernan K.J."/>
            <person name="McEwan P."/>
            <person name="Bosak S."/>
            <person name="Kellis M."/>
            <person name="Volff J.-N."/>
            <person name="Guigo R."/>
            <person name="Zody M.C."/>
            <person name="Mesirov J."/>
            <person name="Lindblad-Toh K."/>
            <person name="Birren B."/>
            <person name="Nusbaum C."/>
            <person name="Kahn D."/>
            <person name="Robinson-Rechavi M."/>
            <person name="Laudet V."/>
            <person name="Schachter V."/>
            <person name="Quetier F."/>
            <person name="Saurin W."/>
            <person name="Scarpelli C."/>
            <person name="Wincker P."/>
            <person name="Lander E.S."/>
            <person name="Weissenbach J."/>
            <person name="Roest Crollius H."/>
        </authorList>
    </citation>
    <scope>NUCLEOTIDE SEQUENCE [LARGE SCALE GENOMIC DNA]</scope>
</reference>
<dbReference type="FunFam" id="3.40.30.10:FF:000084">
    <property type="entry name" value="Protein disulfide-isomerase A4"/>
    <property type="match status" value="1"/>
</dbReference>
<feature type="chain" id="PRO_5005134207" description="Protein disulfide-isomerase" evidence="15">
    <location>
        <begin position="31"/>
        <end position="647"/>
    </location>
</feature>
<sequence>RRRCSWTMKKLALLLVVLLGVAHFITVSKCQDDDTEKEETGEDSDDDSEDEDEEEDDTEVKEENGVLVLTDANYDTFMEGKDTILVEFYAPWCGHCKQFAPEYEKIAQTLKENDPPIPVAKVDATSSSGLGSRFDVSGYPTIKIIKKGEPVDYDGARTEAAIVERVREVSQPDWKPPPEATLVLTKDNFDDTVNEADIILVEFYAPWSCGHCKRLAPEYEKAAKELSQRSPPIPLAKVDATVENELASRFQVSGYPTLKIFRKGKVFDYNGPREKYGIVEHMTEQAGPPSRQVQAAKQVQELIKDGDDAVIVGVFSSQQDAAFEIYTEACNALREDFTFRHTFSSEVSNLLKASPGQAVIVQPEKFRSKYEPGSHKLTIKDNMLVAEVQEFFKKHVVPLVGHRKPNNDAKRYTKRPLVVVYYGVDFSFDYRKATQFWRSKVLEVAKDFPEYTFAIADEEDYGEELKSLGLSESGEEVNVAILADGGKKYAMEPEELDADVLRDFVVAFKKGKLKPIIKSQPVPKNNKGAVKVVVGKTFDDIVMDTSKDVLIELYAPWCGHCKKLEPDYLALAKKYKGENHLVIAKMDATANDVPNDSFKVEGFPTIYLAPSNRKQEPIKFEGGDRTVEGLTRFLEKHATKLSQKDEL</sequence>
<dbReference type="InterPro" id="IPR005788">
    <property type="entry name" value="PDI_thioredoxin-like_dom"/>
</dbReference>
<keyword evidence="5 15" id="KW-0732">Signal</keyword>
<dbReference type="NCBIfam" id="TIGR01130">
    <property type="entry name" value="ER_PDI_fam"/>
    <property type="match status" value="1"/>
</dbReference>
<name>H3CRT7_TETNG</name>
<evidence type="ECO:0000256" key="9">
    <source>
        <dbReference type="ARBA" id="ARBA00023157"/>
    </source>
</evidence>
<dbReference type="PANTHER" id="PTHR18929">
    <property type="entry name" value="PROTEIN DISULFIDE ISOMERASE"/>
    <property type="match status" value="1"/>
</dbReference>
<dbReference type="PANTHER" id="PTHR18929:SF210">
    <property type="entry name" value="PROTEIN DISULFIDE-ISOMERASE A4"/>
    <property type="match status" value="1"/>
</dbReference>
<feature type="disulfide bond" description="Redox-active" evidence="13">
    <location>
        <begin position="209"/>
        <end position="212"/>
    </location>
</feature>
<dbReference type="Pfam" id="PF00085">
    <property type="entry name" value="Thioredoxin"/>
    <property type="match status" value="3"/>
</dbReference>
<evidence type="ECO:0000256" key="1">
    <source>
        <dbReference type="ARBA" id="ARBA00001182"/>
    </source>
</evidence>
<evidence type="ECO:0000256" key="3">
    <source>
        <dbReference type="ARBA" id="ARBA00004319"/>
    </source>
</evidence>
<dbReference type="InterPro" id="IPR013766">
    <property type="entry name" value="Thioredoxin_domain"/>
</dbReference>
<dbReference type="FunFam" id="3.40.30.10:FF:000076">
    <property type="entry name" value="Protein disulfide-isomerase A4"/>
    <property type="match status" value="1"/>
</dbReference>
<evidence type="ECO:0000256" key="10">
    <source>
        <dbReference type="ARBA" id="ARBA00023235"/>
    </source>
</evidence>
<evidence type="ECO:0000256" key="7">
    <source>
        <dbReference type="ARBA" id="ARBA00022824"/>
    </source>
</evidence>
<keyword evidence="10 15" id="KW-0413">Isomerase</keyword>
<keyword evidence="19" id="KW-1185">Reference proteome</keyword>
<dbReference type="GO" id="GO:0003756">
    <property type="term" value="F:protein disulfide isomerase activity"/>
    <property type="evidence" value="ECO:0007669"/>
    <property type="project" value="UniProtKB-EC"/>
</dbReference>
<dbReference type="InterPro" id="IPR036249">
    <property type="entry name" value="Thioredoxin-like_sf"/>
</dbReference>
<dbReference type="InterPro" id="IPR017068">
    <property type="entry name" value="Protein_diS-isomerase_A4"/>
</dbReference>
<dbReference type="Ensembl" id="ENSTNIT00000011153.1">
    <property type="protein sequence ID" value="ENSTNIP00000010971.1"/>
    <property type="gene ID" value="ENSTNIG00000008145.1"/>
</dbReference>
<dbReference type="InterPro" id="IPR005792">
    <property type="entry name" value="Prot_disulphide_isomerase"/>
</dbReference>
<accession>H3CRT7</accession>
<dbReference type="CDD" id="cd03073">
    <property type="entry name" value="PDI_b'_ERp72_ERp57"/>
    <property type="match status" value="1"/>
</dbReference>
<dbReference type="EC" id="5.3.4.1" evidence="15"/>
<dbReference type="HOGENOM" id="CLU_025879_6_2_1"/>
<dbReference type="CDD" id="cd02961">
    <property type="entry name" value="PDI_a_family"/>
    <property type="match status" value="2"/>
</dbReference>
<evidence type="ECO:0000259" key="17">
    <source>
        <dbReference type="PROSITE" id="PS51352"/>
    </source>
</evidence>
<reference evidence="18" key="3">
    <citation type="submission" date="2025-09" db="UniProtKB">
        <authorList>
            <consortium name="Ensembl"/>
        </authorList>
    </citation>
    <scope>IDENTIFICATION</scope>
</reference>
<evidence type="ECO:0000256" key="4">
    <source>
        <dbReference type="ARBA" id="ARBA00006347"/>
    </source>
</evidence>
<feature type="domain" description="Thioredoxin" evidence="17">
    <location>
        <begin position="495"/>
        <end position="639"/>
    </location>
</feature>
<dbReference type="InterPro" id="IPR017937">
    <property type="entry name" value="Thioredoxin_CS"/>
</dbReference>
<feature type="domain" description="Thioredoxin" evidence="17">
    <location>
        <begin position="171"/>
        <end position="301"/>
    </location>
</feature>
<feature type="disulfide bond" description="Redox-active" evidence="13">
    <location>
        <begin position="558"/>
        <end position="561"/>
    </location>
</feature>
<feature type="region of interest" description="Disordered" evidence="16">
    <location>
        <begin position="31"/>
        <end position="64"/>
    </location>
</feature>
<evidence type="ECO:0000256" key="5">
    <source>
        <dbReference type="ARBA" id="ARBA00022729"/>
    </source>
</evidence>
<keyword evidence="7" id="KW-0256">Endoplasmic reticulum</keyword>
<evidence type="ECO:0000256" key="13">
    <source>
        <dbReference type="PIRSR" id="PIRSR605792-51"/>
    </source>
</evidence>
<dbReference type="GeneTree" id="ENSGT00940000157738"/>
<dbReference type="STRING" id="99883.ENSTNIP00000010971"/>
<feature type="domain" description="Thioredoxin" evidence="17">
    <location>
        <begin position="30"/>
        <end position="169"/>
    </location>
</feature>
<dbReference type="OMA" id="FRSKHEP"/>